<evidence type="ECO:0000313" key="2">
    <source>
        <dbReference type="EMBL" id="MFH4973882.1"/>
    </source>
</evidence>
<dbReference type="EMBL" id="JBGFUD010000172">
    <property type="protein sequence ID" value="MFH4973882.1"/>
    <property type="molecule type" value="Genomic_DNA"/>
</dbReference>
<dbReference type="AlphaFoldDB" id="A0ABD6EBM3"/>
<protein>
    <submittedName>
        <fullName evidence="2">Uncharacterized protein</fullName>
    </submittedName>
</protein>
<reference evidence="2 3" key="1">
    <citation type="submission" date="2024-08" db="EMBL/GenBank/DDBJ databases">
        <title>Gnathostoma spinigerum genome.</title>
        <authorList>
            <person name="Gonzalez-Bertolin B."/>
            <person name="Monzon S."/>
            <person name="Zaballos A."/>
            <person name="Jimenez P."/>
            <person name="Dekumyoy P."/>
            <person name="Varona S."/>
            <person name="Cuesta I."/>
            <person name="Sumanam S."/>
            <person name="Adisakwattana P."/>
            <person name="Gasser R.B."/>
            <person name="Hernandez-Gonzalez A."/>
            <person name="Young N.D."/>
            <person name="Perteguer M.J."/>
        </authorList>
    </citation>
    <scope>NUCLEOTIDE SEQUENCE [LARGE SCALE GENOMIC DNA]</scope>
    <source>
        <strain evidence="2">AL3</strain>
        <tissue evidence="2">Liver</tissue>
    </source>
</reference>
<accession>A0ABD6EBM3</accession>
<feature type="region of interest" description="Disordered" evidence="1">
    <location>
        <begin position="1"/>
        <end position="34"/>
    </location>
</feature>
<feature type="region of interest" description="Disordered" evidence="1">
    <location>
        <begin position="123"/>
        <end position="142"/>
    </location>
</feature>
<evidence type="ECO:0000256" key="1">
    <source>
        <dbReference type="SAM" id="MobiDB-lite"/>
    </source>
</evidence>
<gene>
    <name evidence="2" type="ORF">AB6A40_000591</name>
</gene>
<evidence type="ECO:0000313" key="3">
    <source>
        <dbReference type="Proteomes" id="UP001608902"/>
    </source>
</evidence>
<proteinExistence type="predicted"/>
<feature type="region of interest" description="Disordered" evidence="1">
    <location>
        <begin position="95"/>
        <end position="115"/>
    </location>
</feature>
<organism evidence="2 3">
    <name type="scientific">Gnathostoma spinigerum</name>
    <dbReference type="NCBI Taxonomy" id="75299"/>
    <lineage>
        <taxon>Eukaryota</taxon>
        <taxon>Metazoa</taxon>
        <taxon>Ecdysozoa</taxon>
        <taxon>Nematoda</taxon>
        <taxon>Chromadorea</taxon>
        <taxon>Rhabditida</taxon>
        <taxon>Spirurina</taxon>
        <taxon>Gnathostomatomorpha</taxon>
        <taxon>Gnathostomatoidea</taxon>
        <taxon>Gnathostomatidae</taxon>
        <taxon>Gnathostoma</taxon>
    </lineage>
</organism>
<sequence length="142" mass="16351">MEMQIVKEEGRQEQVKDAAETTQADEDVDEKKEKTVVERLGEMFGIAKKDKDLEDEKKTEECFKFDKVKKLGNIDIISRDKWAEQEKEIENMKSTHEMDDEGNAAAATTSPNIHVKINEEKCQLYETNDEPTADDQEDPNII</sequence>
<dbReference type="Proteomes" id="UP001608902">
    <property type="component" value="Unassembled WGS sequence"/>
</dbReference>
<name>A0ABD6EBM3_9BILA</name>
<comment type="caution">
    <text evidence="2">The sequence shown here is derived from an EMBL/GenBank/DDBJ whole genome shotgun (WGS) entry which is preliminary data.</text>
</comment>
<feature type="compositionally biased region" description="Basic and acidic residues" evidence="1">
    <location>
        <begin position="1"/>
        <end position="19"/>
    </location>
</feature>
<keyword evidence="3" id="KW-1185">Reference proteome</keyword>
<feature type="compositionally biased region" description="Acidic residues" evidence="1">
    <location>
        <begin position="127"/>
        <end position="142"/>
    </location>
</feature>